<evidence type="ECO:0000256" key="1">
    <source>
        <dbReference type="SAM" id="MobiDB-lite"/>
    </source>
</evidence>
<dbReference type="GO" id="GO:0004402">
    <property type="term" value="F:histone acetyltransferase activity"/>
    <property type="evidence" value="ECO:0007669"/>
    <property type="project" value="TreeGrafter"/>
</dbReference>
<dbReference type="InterPro" id="IPR016181">
    <property type="entry name" value="Acyl_CoA_acyltransferase"/>
</dbReference>
<organism evidence="3 4">
    <name type="scientific">Caerostris darwini</name>
    <dbReference type="NCBI Taxonomy" id="1538125"/>
    <lineage>
        <taxon>Eukaryota</taxon>
        <taxon>Metazoa</taxon>
        <taxon>Ecdysozoa</taxon>
        <taxon>Arthropoda</taxon>
        <taxon>Chelicerata</taxon>
        <taxon>Arachnida</taxon>
        <taxon>Araneae</taxon>
        <taxon>Araneomorphae</taxon>
        <taxon>Entelegynae</taxon>
        <taxon>Araneoidea</taxon>
        <taxon>Araneidae</taxon>
        <taxon>Caerostris</taxon>
    </lineage>
</organism>
<comment type="caution">
    <text evidence="3">The sequence shown here is derived from an EMBL/GenBank/DDBJ whole genome shotgun (WGS) entry which is preliminary data.</text>
</comment>
<accession>A0AAV4UWD2</accession>
<protein>
    <submittedName>
        <fullName evidence="3">Cysteine-rich protein 2-binding protein</fullName>
    </submittedName>
</protein>
<feature type="domain" description="N-acetyltransferase" evidence="2">
    <location>
        <begin position="484"/>
        <end position="628"/>
    </location>
</feature>
<evidence type="ECO:0000259" key="2">
    <source>
        <dbReference type="PROSITE" id="PS51186"/>
    </source>
</evidence>
<dbReference type="CDD" id="cd04301">
    <property type="entry name" value="NAT_SF"/>
    <property type="match status" value="1"/>
</dbReference>
<dbReference type="PANTHER" id="PTHR20916:SF26">
    <property type="entry name" value="CYSTEINE-RICH PROTEIN 2-BINDING PROTEIN"/>
    <property type="match status" value="1"/>
</dbReference>
<dbReference type="PANTHER" id="PTHR20916">
    <property type="entry name" value="CYSTEINE AND GLYCINE-RICH PROTEIN 2 BINDING PROTEIN"/>
    <property type="match status" value="1"/>
</dbReference>
<gene>
    <name evidence="3" type="primary">KAT14</name>
    <name evidence="3" type="ORF">CDAR_201961</name>
</gene>
<proteinExistence type="predicted"/>
<keyword evidence="4" id="KW-1185">Reference proteome</keyword>
<evidence type="ECO:0000313" key="3">
    <source>
        <dbReference type="EMBL" id="GIY61953.1"/>
    </source>
</evidence>
<dbReference type="Gene3D" id="3.40.630.30">
    <property type="match status" value="1"/>
</dbReference>
<feature type="region of interest" description="Disordered" evidence="1">
    <location>
        <begin position="268"/>
        <end position="303"/>
    </location>
</feature>
<dbReference type="SUPFAM" id="SSF55729">
    <property type="entry name" value="Acyl-CoA N-acyltransferases (Nat)"/>
    <property type="match status" value="1"/>
</dbReference>
<dbReference type="AlphaFoldDB" id="A0AAV4UWD2"/>
<dbReference type="FunFam" id="3.40.630.30:FF:000013">
    <property type="entry name" value="cysteine-rich protein 2-binding protein-like"/>
    <property type="match status" value="1"/>
</dbReference>
<dbReference type="InterPro" id="IPR000182">
    <property type="entry name" value="GNAT_dom"/>
</dbReference>
<dbReference type="Gene3D" id="3.90.980.20">
    <property type="match status" value="1"/>
</dbReference>
<dbReference type="Pfam" id="PF13673">
    <property type="entry name" value="Acetyltransf_10"/>
    <property type="match status" value="1"/>
</dbReference>
<dbReference type="Proteomes" id="UP001054837">
    <property type="component" value="Unassembled WGS sequence"/>
</dbReference>
<sequence length="628" mass="72342">MISLYNLQIQGGGKCGFYRWNEHICRFIDKNWVIFFGEERKKSATWRGTVAGSLSTGVNKFFKSGGDVLGESGWWALVSSKLPSFREFESIGSSVKNNRKRPNPTETEMPLIVEGSRKRNQNVVEAAVALKEKKASISCDPKPPKTKKKSLESKAKMDSSNLNFKRKLKLVVSHSDIPDSTYYPDENAKKGIPKIIIKKETDCVPTFLQNNLNMWINEPHVNLDLNVEDFPTDIFDEPNFLNSSDNFFSLFDGALSDLNCEKVDTKQEYISEEESSNSSKTVGTTKKHHHTDTSRKRKAVTKEESPVKEIIPVSKFTLMSPYEEDLVLQKLKNYSNEVKTNPQVRRLYRKLVVRKLKRERNLPIFDIDVEMRSLRGMDPPDYIKIENISKPDTQAPAPMKAVLDRFQNKFTAGKTQQYVSFVTRLMGLEGELSVIVSPQTERVLKPIIFRDYKTKPLKMRLLEEILSHANKNNKDWLPRKPASIDYCYVRPEFIPGINSLCHEFFWPGIDMSENLLYPDFSCVALYKKIIIGFAFLVPDVKYNESYITFIFCHPEWRRSGIATCMLYHLIQSSNGKDVTLHVSASSSALCLYQKFGFKTEEFIHDFYDKYLPADSKECRHAYFLRLSR</sequence>
<dbReference type="EMBL" id="BPLQ01012017">
    <property type="protein sequence ID" value="GIY61953.1"/>
    <property type="molecule type" value="Genomic_DNA"/>
</dbReference>
<reference evidence="3 4" key="1">
    <citation type="submission" date="2021-06" db="EMBL/GenBank/DDBJ databases">
        <title>Caerostris darwini draft genome.</title>
        <authorList>
            <person name="Kono N."/>
            <person name="Arakawa K."/>
        </authorList>
    </citation>
    <scope>NUCLEOTIDE SEQUENCE [LARGE SCALE GENOMIC DNA]</scope>
</reference>
<evidence type="ECO:0000313" key="4">
    <source>
        <dbReference type="Proteomes" id="UP001054837"/>
    </source>
</evidence>
<dbReference type="PROSITE" id="PS51186">
    <property type="entry name" value="GNAT"/>
    <property type="match status" value="1"/>
</dbReference>
<feature type="compositionally biased region" description="Basic residues" evidence="1">
    <location>
        <begin position="285"/>
        <end position="299"/>
    </location>
</feature>
<name>A0AAV4UWD2_9ARAC</name>